<protein>
    <submittedName>
        <fullName evidence="1">Oleate hydratase</fullName>
        <ecNumber evidence="1">4.2.1.53</ecNumber>
    </submittedName>
</protein>
<dbReference type="EC" id="4.2.1.53" evidence="1"/>
<reference evidence="1 2" key="1">
    <citation type="submission" date="2024-05" db="EMBL/GenBank/DDBJ databases">
        <title>Genome Sequence and Characterization of the New Strain Purple Sulfur Bacterium of Genus Thioalkalicoccus.</title>
        <authorList>
            <person name="Bryantseva I.A."/>
            <person name="Kyndt J.A."/>
            <person name="Imhoff J.F."/>
        </authorList>
    </citation>
    <scope>NUCLEOTIDE SEQUENCE [LARGE SCALE GENOMIC DNA]</scope>
    <source>
        <strain evidence="1 2">Um2</strain>
    </source>
</reference>
<dbReference type="NCBIfam" id="NF010584">
    <property type="entry name" value="PRK13977.1"/>
    <property type="match status" value="1"/>
</dbReference>
<organism evidence="1 2">
    <name type="scientific">Thioalkalicoccus limnaeus</name>
    <dbReference type="NCBI Taxonomy" id="120681"/>
    <lineage>
        <taxon>Bacteria</taxon>
        <taxon>Pseudomonadati</taxon>
        <taxon>Pseudomonadota</taxon>
        <taxon>Gammaproteobacteria</taxon>
        <taxon>Chromatiales</taxon>
        <taxon>Chromatiaceae</taxon>
        <taxon>Thioalkalicoccus</taxon>
    </lineage>
</organism>
<dbReference type="RefSeq" id="WP_369667488.1">
    <property type="nucleotide sequence ID" value="NZ_JBDKXB010000015.1"/>
</dbReference>
<dbReference type="InterPro" id="IPR036188">
    <property type="entry name" value="FAD/NAD-bd_sf"/>
</dbReference>
<accession>A0ABV4BEZ2</accession>
<evidence type="ECO:0000313" key="2">
    <source>
        <dbReference type="Proteomes" id="UP001564408"/>
    </source>
</evidence>
<dbReference type="GO" id="GO:0050151">
    <property type="term" value="F:oleate hydratase activity"/>
    <property type="evidence" value="ECO:0007669"/>
    <property type="project" value="UniProtKB-EC"/>
</dbReference>
<dbReference type="Gene3D" id="3.50.50.60">
    <property type="entry name" value="FAD/NAD(P)-binding domain"/>
    <property type="match status" value="3"/>
</dbReference>
<keyword evidence="1" id="KW-0456">Lyase</keyword>
<proteinExistence type="predicted"/>
<gene>
    <name evidence="1" type="ORF">ABC977_11900</name>
</gene>
<dbReference type="EMBL" id="JBDKXB010000015">
    <property type="protein sequence ID" value="MEY6433106.1"/>
    <property type="molecule type" value="Genomic_DNA"/>
</dbReference>
<dbReference type="SUPFAM" id="SSF51905">
    <property type="entry name" value="FAD/NAD(P)-binding domain"/>
    <property type="match status" value="1"/>
</dbReference>
<dbReference type="InterPro" id="IPR010354">
    <property type="entry name" value="Oleate_hydratase"/>
</dbReference>
<evidence type="ECO:0000313" key="1">
    <source>
        <dbReference type="EMBL" id="MEY6433106.1"/>
    </source>
</evidence>
<sequence>MTSDSPSTTHVYLVGGGIAALASAVYLVKDAGIPGPNILILEQDKVIGGALDGHGDVDTGFLIRGGRMHERRFVCYWDLLSHIPSATDPAKSVTEETFAFNELLVSCAHSRLLRGAEIVDVSSFGLGPRDKWDLARLSVAPEKSLGNRRIQDWFQPAFFDTNFWRLWESMFAFQVWSSLVEMRRYSLRFMHLFPGLHELRDILRTVYNQYDSVILPLQAWLQTQGVAFSLETQVVDIDFRLEGTRKTATAIHCIEDGVPRTISLGEQDYVFVTNGSIVESSAVGSMTRPAELKGKETAGTWTLWERIAAKDRAFGRPGVFSDRIDLQKWESFTVTLRDPTFLRHLSTAYGYIPGISGLMTIIDSPWLLSLVIAAQPHFANQPPGVEIFWGYGLYQDRLGTFVKKTMQDCTGAEILTELFGHLRISEQMRPVMEAQRINCLPVMMPFIDSVFMPRSPGDRPRVVPEGATNFAFLGQFTEIPDDCVFTVEYSVRSAQTAVYTLFHTGKRVPPVYLGGRKLKSLVQAVLAMNR</sequence>
<name>A0ABV4BEZ2_9GAMM</name>
<keyword evidence="2" id="KW-1185">Reference proteome</keyword>
<dbReference type="Proteomes" id="UP001564408">
    <property type="component" value="Unassembled WGS sequence"/>
</dbReference>
<comment type="caution">
    <text evidence="1">The sequence shown here is derived from an EMBL/GenBank/DDBJ whole genome shotgun (WGS) entry which is preliminary data.</text>
</comment>
<dbReference type="PANTHER" id="PTHR37417:SF2">
    <property type="entry name" value="67 KDA MYOSIN-CROSS-REACTIVE ANTIGEN FAMILY PROTEIN (AFU_ORTHOLOGUE AFUA_5G09970)"/>
    <property type="match status" value="1"/>
</dbReference>
<dbReference type="Pfam" id="PF06100">
    <property type="entry name" value="MCRA"/>
    <property type="match status" value="1"/>
</dbReference>
<dbReference type="PANTHER" id="PTHR37417">
    <property type="entry name" value="67 KDA MYOSIN-CROSS-REACTIVE ANTIGEN FAMILY PROTEIN (AFU_ORTHOLOGUE AFUA_5G09970)"/>
    <property type="match status" value="1"/>
</dbReference>